<keyword evidence="7 10" id="KW-0472">Membrane</keyword>
<dbReference type="PANTHER" id="PTHR30069:SF29">
    <property type="entry name" value="HEMOGLOBIN AND HEMOGLOBIN-HAPTOGLOBIN-BINDING PROTEIN 1-RELATED"/>
    <property type="match status" value="1"/>
</dbReference>
<organism evidence="16 17">
    <name type="scientific">Parabacteroides acidifaciens</name>
    <dbReference type="NCBI Taxonomy" id="2290935"/>
    <lineage>
        <taxon>Bacteria</taxon>
        <taxon>Pseudomonadati</taxon>
        <taxon>Bacteroidota</taxon>
        <taxon>Bacteroidia</taxon>
        <taxon>Bacteroidales</taxon>
        <taxon>Tannerellaceae</taxon>
        <taxon>Parabacteroides</taxon>
    </lineage>
</organism>
<dbReference type="InterPro" id="IPR039426">
    <property type="entry name" value="TonB-dep_rcpt-like"/>
</dbReference>
<feature type="domain" description="TonB-dependent receptor plug" evidence="14">
    <location>
        <begin position="53"/>
        <end position="142"/>
    </location>
</feature>
<evidence type="ECO:0000256" key="7">
    <source>
        <dbReference type="ARBA" id="ARBA00023136"/>
    </source>
</evidence>
<keyword evidence="2 10" id="KW-0813">Transport</keyword>
<evidence type="ECO:0000256" key="4">
    <source>
        <dbReference type="ARBA" id="ARBA00022692"/>
    </source>
</evidence>
<feature type="chain" id="PRO_5017786282" evidence="12">
    <location>
        <begin position="26"/>
        <end position="666"/>
    </location>
</feature>
<evidence type="ECO:0000313" key="17">
    <source>
        <dbReference type="Proteomes" id="UP000256321"/>
    </source>
</evidence>
<keyword evidence="9 10" id="KW-0998">Cell outer membrane</keyword>
<evidence type="ECO:0000256" key="3">
    <source>
        <dbReference type="ARBA" id="ARBA00022452"/>
    </source>
</evidence>
<dbReference type="InterPro" id="IPR000531">
    <property type="entry name" value="Beta-barrel_TonB"/>
</dbReference>
<comment type="subcellular location">
    <subcellularLocation>
        <location evidence="1 10">Cell outer membrane</location>
        <topology evidence="1 10">Multi-pass membrane protein</topology>
    </subcellularLocation>
</comment>
<keyword evidence="4 10" id="KW-0812">Transmembrane</keyword>
<dbReference type="Pfam" id="PF00593">
    <property type="entry name" value="TonB_dep_Rec_b-barrel"/>
    <property type="match status" value="1"/>
</dbReference>
<dbReference type="Pfam" id="PF07715">
    <property type="entry name" value="Plug"/>
    <property type="match status" value="1"/>
</dbReference>
<dbReference type="Gene3D" id="2.170.130.10">
    <property type="entry name" value="TonB-dependent receptor, plug domain"/>
    <property type="match status" value="1"/>
</dbReference>
<keyword evidence="6 11" id="KW-0798">TonB box</keyword>
<gene>
    <name evidence="16" type="ORF">DWU89_10960</name>
    <name evidence="15" type="ORF">H8784_10690</name>
</gene>
<dbReference type="GO" id="GO:0009279">
    <property type="term" value="C:cell outer membrane"/>
    <property type="evidence" value="ECO:0007669"/>
    <property type="project" value="UniProtKB-SubCell"/>
</dbReference>
<evidence type="ECO:0000256" key="5">
    <source>
        <dbReference type="ARBA" id="ARBA00022729"/>
    </source>
</evidence>
<feature type="signal peptide" evidence="12">
    <location>
        <begin position="1"/>
        <end position="25"/>
    </location>
</feature>
<dbReference type="InterPro" id="IPR037066">
    <property type="entry name" value="Plug_dom_sf"/>
</dbReference>
<dbReference type="RefSeq" id="WP_115499688.1">
    <property type="nucleotide sequence ID" value="NZ_JACRTI010000023.1"/>
</dbReference>
<reference evidence="15 18" key="2">
    <citation type="submission" date="2020-08" db="EMBL/GenBank/DDBJ databases">
        <title>Genome public.</title>
        <authorList>
            <person name="Liu C."/>
            <person name="Sun Q."/>
        </authorList>
    </citation>
    <scope>NUCLEOTIDE SEQUENCE [LARGE SCALE GENOMIC DNA]</scope>
    <source>
        <strain evidence="15 18">426_9</strain>
    </source>
</reference>
<evidence type="ECO:0000256" key="1">
    <source>
        <dbReference type="ARBA" id="ARBA00004571"/>
    </source>
</evidence>
<name>A0A3D8HEA6_9BACT</name>
<keyword evidence="3 10" id="KW-1134">Transmembrane beta strand</keyword>
<dbReference type="PROSITE" id="PS52016">
    <property type="entry name" value="TONB_DEPENDENT_REC_3"/>
    <property type="match status" value="1"/>
</dbReference>
<evidence type="ECO:0000259" key="13">
    <source>
        <dbReference type="Pfam" id="PF00593"/>
    </source>
</evidence>
<evidence type="ECO:0000256" key="10">
    <source>
        <dbReference type="PROSITE-ProRule" id="PRU01360"/>
    </source>
</evidence>
<evidence type="ECO:0000256" key="9">
    <source>
        <dbReference type="ARBA" id="ARBA00023237"/>
    </source>
</evidence>
<dbReference type="GO" id="GO:0044718">
    <property type="term" value="P:siderophore transmembrane transport"/>
    <property type="evidence" value="ECO:0007669"/>
    <property type="project" value="TreeGrafter"/>
</dbReference>
<evidence type="ECO:0000313" key="18">
    <source>
        <dbReference type="Proteomes" id="UP000629596"/>
    </source>
</evidence>
<dbReference type="SUPFAM" id="SSF56935">
    <property type="entry name" value="Porins"/>
    <property type="match status" value="1"/>
</dbReference>
<reference evidence="16 17" key="1">
    <citation type="submission" date="2018-07" db="EMBL/GenBank/DDBJ databases">
        <title>Parabacteroides acidifaciens nov. sp., isolated from human feces.</title>
        <authorList>
            <person name="Wang Y.J."/>
        </authorList>
    </citation>
    <scope>NUCLEOTIDE SEQUENCE [LARGE SCALE GENOMIC DNA]</scope>
    <source>
        <strain evidence="16 17">426-9</strain>
    </source>
</reference>
<comment type="similarity">
    <text evidence="10 11">Belongs to the TonB-dependent receptor family.</text>
</comment>
<proteinExistence type="inferred from homology"/>
<keyword evidence="8 16" id="KW-0675">Receptor</keyword>
<dbReference type="EMBL" id="JACRTI010000023">
    <property type="protein sequence ID" value="MBC8602181.1"/>
    <property type="molecule type" value="Genomic_DNA"/>
</dbReference>
<dbReference type="InterPro" id="IPR036942">
    <property type="entry name" value="Beta-barrel_TonB_sf"/>
</dbReference>
<sequence length="666" mass="75701">MQNSFTKRFLELLCVCLFPFAVLHAQVDTTTFHQLSGVEILGKVRPSTTRESTPLQVMDKAGIERLGVQDLSEAVKRFSGVTVQDYGGIGGLKTVSVRSLGAKHTAVSYDGVTITDAQSGQVDISRFTLDNVDMISLSIGQADDIFQTARMYASAGALNIKTARPVFADRPFHVKAQVKVGSFGMVNPYLRYEQKLGKHFAATGQVDWLRADGNYPYVIQNEQQEESGKRKNSDIRTLRTELNLFGDLGKGSELAVKGYYFDSERGLPGSVILYNDYAKERLWDKNYFVQGHYKKQFDTRFSLKAQGKYNYSWNKYIDFNNNYETGKQEDRHTQREYYFSAGGLYTPAEYLSFSLTTDFSVNTLKNNLPDCPFPTRYTSLSVLAAQYKDSRLTATASLLNTFISEKVEKGDKPSDRKRLSPSISASWRILPEQNVRVRASFKDIFRVPTFNDMYYLRIGNTNLKPERATQYNLGVTWGEQPSSFLSYLNLSVDGYYNRVRDKIVALPTLYIWKMMNMGEVAISGIDANASAEITCSESFSFLLQGNYTWQKAIDITKETAKNYRDQIPYTPRHSGTASLSVQNKWLNVSYLLTCAGDRYSLPQNIKENRIDRYVEQTVSVNREFQLHNCRLRLQGEVLNVGNLNYEIIKYYPMPGRSFRVSVSCSF</sequence>
<feature type="domain" description="TonB-dependent receptor-like beta-barrel" evidence="13">
    <location>
        <begin position="265"/>
        <end position="639"/>
    </location>
</feature>
<evidence type="ECO:0000256" key="2">
    <source>
        <dbReference type="ARBA" id="ARBA00022448"/>
    </source>
</evidence>
<dbReference type="EMBL" id="QREV01000023">
    <property type="protein sequence ID" value="RDU49080.1"/>
    <property type="molecule type" value="Genomic_DNA"/>
</dbReference>
<evidence type="ECO:0000256" key="12">
    <source>
        <dbReference type="SAM" id="SignalP"/>
    </source>
</evidence>
<dbReference type="Proteomes" id="UP000256321">
    <property type="component" value="Unassembled WGS sequence"/>
</dbReference>
<evidence type="ECO:0000256" key="8">
    <source>
        <dbReference type="ARBA" id="ARBA00023170"/>
    </source>
</evidence>
<evidence type="ECO:0000259" key="14">
    <source>
        <dbReference type="Pfam" id="PF07715"/>
    </source>
</evidence>
<comment type="caution">
    <text evidence="16">The sequence shown here is derived from an EMBL/GenBank/DDBJ whole genome shotgun (WGS) entry which is preliminary data.</text>
</comment>
<dbReference type="PANTHER" id="PTHR30069">
    <property type="entry name" value="TONB-DEPENDENT OUTER MEMBRANE RECEPTOR"/>
    <property type="match status" value="1"/>
</dbReference>
<evidence type="ECO:0000256" key="6">
    <source>
        <dbReference type="ARBA" id="ARBA00023077"/>
    </source>
</evidence>
<evidence type="ECO:0000256" key="11">
    <source>
        <dbReference type="RuleBase" id="RU003357"/>
    </source>
</evidence>
<protein>
    <submittedName>
        <fullName evidence="16">TonB-dependent receptor</fullName>
    </submittedName>
</protein>
<evidence type="ECO:0000313" key="16">
    <source>
        <dbReference type="EMBL" id="RDU49080.1"/>
    </source>
</evidence>
<dbReference type="Proteomes" id="UP000629596">
    <property type="component" value="Unassembled WGS sequence"/>
</dbReference>
<accession>A0A3D8HEA6</accession>
<keyword evidence="5 12" id="KW-0732">Signal</keyword>
<evidence type="ECO:0000313" key="15">
    <source>
        <dbReference type="EMBL" id="MBC8602181.1"/>
    </source>
</evidence>
<dbReference type="Gene3D" id="2.40.170.20">
    <property type="entry name" value="TonB-dependent receptor, beta-barrel domain"/>
    <property type="match status" value="1"/>
</dbReference>
<dbReference type="GO" id="GO:0015344">
    <property type="term" value="F:siderophore uptake transmembrane transporter activity"/>
    <property type="evidence" value="ECO:0007669"/>
    <property type="project" value="TreeGrafter"/>
</dbReference>
<keyword evidence="18" id="KW-1185">Reference proteome</keyword>
<dbReference type="InterPro" id="IPR012910">
    <property type="entry name" value="Plug_dom"/>
</dbReference>
<dbReference type="AlphaFoldDB" id="A0A3D8HEA6"/>